<evidence type="ECO:0000256" key="5">
    <source>
        <dbReference type="ARBA" id="ARBA00022691"/>
    </source>
</evidence>
<keyword evidence="5" id="KW-0949">S-adenosyl-L-methionine</keyword>
<dbReference type="PANTHER" id="PTHR33841">
    <property type="entry name" value="DNA METHYLTRANSFERASE YEEA-RELATED"/>
    <property type="match status" value="1"/>
</dbReference>
<keyword evidence="3 8" id="KW-0489">Methyltransferase</keyword>
<dbReference type="GO" id="GO:0008168">
    <property type="term" value="F:methyltransferase activity"/>
    <property type="evidence" value="ECO:0007669"/>
    <property type="project" value="UniProtKB-KW"/>
</dbReference>
<sequence length="525" mass="58789">MIEEVAIAPLVNVLVSPPYAQERPTAYAVRLATEYAAIGSDAHKKEFGQYFTPGEIGTYLAHLSTFTGSEARLLDPGFGTGVLACALVEHLVAANDELATLYLDAYDVDAGVAPYAQAVLDYLQQWLNEHHITLHGQFLREDFILAHSELWQFPLAAAAPRYDLVISNPPYFKLNAADPRNALARNRQLDQPNIYSLFVVLATLLTKPGGELVFIIPRSFCSGFYYERFRAFLYDHLRLDYFHLFHARDKAFAKDAVLQENIVFKATRHRQAPQPNYAIIVASSTGAHDLSHPEKLDCWLDEIVDLGSREKVLFLPTTAAEQALISNFKTWRHRLHDFGVEVSTGPVVAFRTTAHLSETASPEHVPLLWIDHVRRGQINWPNNRGRQQHVALNAGRKLGLLPNRNYVLLRRFSAKDDKHRLIAAPYFAADWQQHQSVGLENKLNYLYSKTGELTDVQTAGLSALLNSNVYDAFFRIFNGNTQVSATEARALPMPPLATIEEIGRQVLGQGQDATDAIVDKVLVHA</sequence>
<reference evidence="9" key="1">
    <citation type="journal article" date="2019" name="Int. J. Syst. Evol. Microbiol.">
        <title>The Global Catalogue of Microorganisms (GCM) 10K type strain sequencing project: providing services to taxonomists for standard genome sequencing and annotation.</title>
        <authorList>
            <consortium name="The Broad Institute Genomics Platform"/>
            <consortium name="The Broad Institute Genome Sequencing Center for Infectious Disease"/>
            <person name="Wu L."/>
            <person name="Ma J."/>
        </authorList>
    </citation>
    <scope>NUCLEOTIDE SEQUENCE [LARGE SCALE GENOMIC DNA]</scope>
    <source>
        <strain evidence="9">JCM 17217</strain>
    </source>
</reference>
<name>A0ABP7QM67_9BACT</name>
<dbReference type="InterPro" id="IPR011639">
    <property type="entry name" value="MethylTrfase_TaqI-like_dom"/>
</dbReference>
<dbReference type="EC" id="2.1.1.72" evidence="2"/>
<keyword evidence="4" id="KW-0808">Transferase</keyword>
<evidence type="ECO:0000313" key="8">
    <source>
        <dbReference type="EMBL" id="GAA3984792.1"/>
    </source>
</evidence>
<dbReference type="InterPro" id="IPR002052">
    <property type="entry name" value="DNA_methylase_N6_adenine_CS"/>
</dbReference>
<dbReference type="PRINTS" id="PR00507">
    <property type="entry name" value="N12N6MTFRASE"/>
</dbReference>
<evidence type="ECO:0000256" key="2">
    <source>
        <dbReference type="ARBA" id="ARBA00011900"/>
    </source>
</evidence>
<evidence type="ECO:0000259" key="7">
    <source>
        <dbReference type="Pfam" id="PF07669"/>
    </source>
</evidence>
<protein>
    <recommendedName>
        <fullName evidence="2">site-specific DNA-methyltransferase (adenine-specific)</fullName>
        <ecNumber evidence="2">2.1.1.72</ecNumber>
    </recommendedName>
</protein>
<evidence type="ECO:0000313" key="9">
    <source>
        <dbReference type="Proteomes" id="UP001501556"/>
    </source>
</evidence>
<dbReference type="PANTHER" id="PTHR33841:SF5">
    <property type="entry name" value="DNA METHYLASE (MODIFICATION METHYLASE) (METHYLTRANSFERASE)-RELATED"/>
    <property type="match status" value="1"/>
</dbReference>
<evidence type="ECO:0000256" key="1">
    <source>
        <dbReference type="ARBA" id="ARBA00006594"/>
    </source>
</evidence>
<organism evidence="8 9">
    <name type="scientific">Hymenobacter antarcticus</name>
    <dbReference type="NCBI Taxonomy" id="486270"/>
    <lineage>
        <taxon>Bacteria</taxon>
        <taxon>Pseudomonadati</taxon>
        <taxon>Bacteroidota</taxon>
        <taxon>Cytophagia</taxon>
        <taxon>Cytophagales</taxon>
        <taxon>Hymenobacteraceae</taxon>
        <taxon>Hymenobacter</taxon>
    </lineage>
</organism>
<dbReference type="RefSeq" id="WP_345125948.1">
    <property type="nucleotide sequence ID" value="NZ_BAABDI010000026.1"/>
</dbReference>
<dbReference type="Pfam" id="PF07669">
    <property type="entry name" value="Eco57I"/>
    <property type="match status" value="1"/>
</dbReference>
<gene>
    <name evidence="8" type="ORF">GCM10022407_32220</name>
</gene>
<accession>A0ABP7QM67</accession>
<dbReference type="CDD" id="cd02440">
    <property type="entry name" value="AdoMet_MTases"/>
    <property type="match status" value="1"/>
</dbReference>
<evidence type="ECO:0000256" key="3">
    <source>
        <dbReference type="ARBA" id="ARBA00022603"/>
    </source>
</evidence>
<comment type="similarity">
    <text evidence="1">Belongs to the N(4)/N(6)-methyltransferase family.</text>
</comment>
<comment type="catalytic activity">
    <reaction evidence="6">
        <text>a 2'-deoxyadenosine in DNA + S-adenosyl-L-methionine = an N(6)-methyl-2'-deoxyadenosine in DNA + S-adenosyl-L-homocysteine + H(+)</text>
        <dbReference type="Rhea" id="RHEA:15197"/>
        <dbReference type="Rhea" id="RHEA-COMP:12418"/>
        <dbReference type="Rhea" id="RHEA-COMP:12419"/>
        <dbReference type="ChEBI" id="CHEBI:15378"/>
        <dbReference type="ChEBI" id="CHEBI:57856"/>
        <dbReference type="ChEBI" id="CHEBI:59789"/>
        <dbReference type="ChEBI" id="CHEBI:90615"/>
        <dbReference type="ChEBI" id="CHEBI:90616"/>
        <dbReference type="EC" id="2.1.1.72"/>
    </reaction>
</comment>
<proteinExistence type="inferred from homology"/>
<feature type="domain" description="Type II methyltransferase M.TaqI-like" evidence="7">
    <location>
        <begin position="152"/>
        <end position="247"/>
    </location>
</feature>
<comment type="caution">
    <text evidence="8">The sequence shown here is derived from an EMBL/GenBank/DDBJ whole genome shotgun (WGS) entry which is preliminary data.</text>
</comment>
<dbReference type="InterPro" id="IPR050953">
    <property type="entry name" value="N4_N6_ade-DNA_methylase"/>
</dbReference>
<dbReference type="GO" id="GO:0032259">
    <property type="term" value="P:methylation"/>
    <property type="evidence" value="ECO:0007669"/>
    <property type="project" value="UniProtKB-KW"/>
</dbReference>
<evidence type="ECO:0000256" key="4">
    <source>
        <dbReference type="ARBA" id="ARBA00022679"/>
    </source>
</evidence>
<dbReference type="InterPro" id="IPR029063">
    <property type="entry name" value="SAM-dependent_MTases_sf"/>
</dbReference>
<dbReference type="SUPFAM" id="SSF53335">
    <property type="entry name" value="S-adenosyl-L-methionine-dependent methyltransferases"/>
    <property type="match status" value="1"/>
</dbReference>
<keyword evidence="9" id="KW-1185">Reference proteome</keyword>
<dbReference type="EMBL" id="BAABDI010000026">
    <property type="protein sequence ID" value="GAA3984792.1"/>
    <property type="molecule type" value="Genomic_DNA"/>
</dbReference>
<dbReference type="PROSITE" id="PS00092">
    <property type="entry name" value="N6_MTASE"/>
    <property type="match status" value="1"/>
</dbReference>
<evidence type="ECO:0000256" key="6">
    <source>
        <dbReference type="ARBA" id="ARBA00047942"/>
    </source>
</evidence>
<dbReference type="Proteomes" id="UP001501556">
    <property type="component" value="Unassembled WGS sequence"/>
</dbReference>
<dbReference type="Gene3D" id="3.40.50.150">
    <property type="entry name" value="Vaccinia Virus protein VP39"/>
    <property type="match status" value="1"/>
</dbReference>